<organism evidence="1 2">
    <name type="scientific">Gossypium trilobum</name>
    <dbReference type="NCBI Taxonomy" id="34281"/>
    <lineage>
        <taxon>Eukaryota</taxon>
        <taxon>Viridiplantae</taxon>
        <taxon>Streptophyta</taxon>
        <taxon>Embryophyta</taxon>
        <taxon>Tracheophyta</taxon>
        <taxon>Spermatophyta</taxon>
        <taxon>Magnoliopsida</taxon>
        <taxon>eudicotyledons</taxon>
        <taxon>Gunneridae</taxon>
        <taxon>Pentapetalae</taxon>
        <taxon>rosids</taxon>
        <taxon>malvids</taxon>
        <taxon>Malvales</taxon>
        <taxon>Malvaceae</taxon>
        <taxon>Malvoideae</taxon>
        <taxon>Gossypium</taxon>
    </lineage>
</organism>
<dbReference type="EMBL" id="JABEZW010000009">
    <property type="protein sequence ID" value="MBA0775560.1"/>
    <property type="molecule type" value="Genomic_DNA"/>
</dbReference>
<dbReference type="AlphaFoldDB" id="A0A7J9ER76"/>
<evidence type="ECO:0000313" key="2">
    <source>
        <dbReference type="Proteomes" id="UP000593568"/>
    </source>
</evidence>
<evidence type="ECO:0008006" key="3">
    <source>
        <dbReference type="Google" id="ProtNLM"/>
    </source>
</evidence>
<accession>A0A7J9ER76</accession>
<dbReference type="PANTHER" id="PTHR45085:SF3">
    <property type="entry name" value="S-ADENOSYL-L-METHIONINE-DEPENDENT METHYLTRANSFERASES SUPERFAMILY PROTEIN"/>
    <property type="match status" value="1"/>
</dbReference>
<comment type="caution">
    <text evidence="1">The sequence shown here is derived from an EMBL/GenBank/DDBJ whole genome shotgun (WGS) entry which is preliminary data.</text>
</comment>
<reference evidence="1 2" key="1">
    <citation type="journal article" date="2019" name="Genome Biol. Evol.">
        <title>Insights into the evolution of the New World diploid cottons (Gossypium, subgenus Houzingenia) based on genome sequencing.</title>
        <authorList>
            <person name="Grover C.E."/>
            <person name="Arick M.A. 2nd"/>
            <person name="Thrash A."/>
            <person name="Conover J.L."/>
            <person name="Sanders W.S."/>
            <person name="Peterson D.G."/>
            <person name="Frelichowski J.E."/>
            <person name="Scheffler J.A."/>
            <person name="Scheffler B.E."/>
            <person name="Wendel J.F."/>
        </authorList>
    </citation>
    <scope>NUCLEOTIDE SEQUENCE [LARGE SCALE GENOMIC DNA]</scope>
    <source>
        <strain evidence="1">8</strain>
        <tissue evidence="1">Leaf</tissue>
    </source>
</reference>
<evidence type="ECO:0000313" key="1">
    <source>
        <dbReference type="EMBL" id="MBA0775560.1"/>
    </source>
</evidence>
<protein>
    <recommendedName>
        <fullName evidence="3">Methyltransferase type 11 domain-containing protein</fullName>
    </recommendedName>
</protein>
<proteinExistence type="predicted"/>
<gene>
    <name evidence="1" type="ORF">Gotri_010697</name>
</gene>
<dbReference type="Proteomes" id="UP000593568">
    <property type="component" value="Unassembled WGS sequence"/>
</dbReference>
<sequence length="132" mass="14687">MALSKMGLKNVIGVELIESLPLVSRVNPHNLPLFDRAFDVDFTGHLMAALYPLRNAEEIERTVRKGGVCVVVVDECGEEEVNEIDRLFRRAKAWVVEHNICRLQRKQIQLPNGLGGAARTEHSAPYNSPAAV</sequence>
<name>A0A7J9ER76_9ROSI</name>
<keyword evidence="2" id="KW-1185">Reference proteome</keyword>
<dbReference type="PANTHER" id="PTHR45085">
    <property type="entry name" value="F21J9.14"/>
    <property type="match status" value="1"/>
</dbReference>